<accession>A0A1Y2B4D2</accession>
<dbReference type="OrthoDB" id="958254at2759"/>
<organism evidence="7 8">
    <name type="scientific">Naematelia encephala</name>
    <dbReference type="NCBI Taxonomy" id="71784"/>
    <lineage>
        <taxon>Eukaryota</taxon>
        <taxon>Fungi</taxon>
        <taxon>Dikarya</taxon>
        <taxon>Basidiomycota</taxon>
        <taxon>Agaricomycotina</taxon>
        <taxon>Tremellomycetes</taxon>
        <taxon>Tremellales</taxon>
        <taxon>Naemateliaceae</taxon>
        <taxon>Naematelia</taxon>
    </lineage>
</organism>
<dbReference type="Proteomes" id="UP000193986">
    <property type="component" value="Unassembled WGS sequence"/>
</dbReference>
<evidence type="ECO:0000256" key="5">
    <source>
        <dbReference type="ARBA" id="ARBA00023180"/>
    </source>
</evidence>
<keyword evidence="3" id="KW-0964">Secreted</keyword>
<evidence type="ECO:0000313" key="7">
    <source>
        <dbReference type="EMBL" id="ORY29337.1"/>
    </source>
</evidence>
<protein>
    <recommendedName>
        <fullName evidence="9">Gamma interferon inducible lysosomal thiol reductase-domain-containing protein</fullName>
    </recommendedName>
</protein>
<gene>
    <name evidence="7" type="ORF">BCR39DRAFT_532403</name>
</gene>
<dbReference type="PANTHER" id="PTHR13234:SF8">
    <property type="entry name" value="GAMMA-INTERFERON-INDUCIBLE LYSOSOMAL THIOL REDUCTASE"/>
    <property type="match status" value="1"/>
</dbReference>
<sequence length="221" mass="24571">MRLTILALTFLVPSLASFLPQFPITTSDPDPGEAPKVNVTLYVMSRCPDARRCEAVFEDVLQTEGIVDKVNLNMQYIAKLNHSDPFGMTCKHGPLECLGNGHELCLASHLNLTSFYATLSCFNFHSPWPGDIGQVEFARQCLETIGEDWETSGVGRCIERKSKNGLGKEARKLLFENVRETNERGVEKSCTIEIQSTLVRGRKRTCLVDDGVWTGCDVSLV</sequence>
<name>A0A1Y2B4D2_9TREE</name>
<reference evidence="7 8" key="1">
    <citation type="submission" date="2016-07" db="EMBL/GenBank/DDBJ databases">
        <title>Pervasive Adenine N6-methylation of Active Genes in Fungi.</title>
        <authorList>
            <consortium name="DOE Joint Genome Institute"/>
            <person name="Mondo S.J."/>
            <person name="Dannebaum R.O."/>
            <person name="Kuo R.C."/>
            <person name="Labutti K."/>
            <person name="Haridas S."/>
            <person name="Kuo A."/>
            <person name="Salamov A."/>
            <person name="Ahrendt S.R."/>
            <person name="Lipzen A."/>
            <person name="Sullivan W."/>
            <person name="Andreopoulos W.B."/>
            <person name="Clum A."/>
            <person name="Lindquist E."/>
            <person name="Daum C."/>
            <person name="Ramamoorthy G.K."/>
            <person name="Gryganskyi A."/>
            <person name="Culley D."/>
            <person name="Magnuson J.K."/>
            <person name="James T.Y."/>
            <person name="O'Malley M.A."/>
            <person name="Stajich J.E."/>
            <person name="Spatafora J.W."/>
            <person name="Visel A."/>
            <person name="Grigoriev I.V."/>
        </authorList>
    </citation>
    <scope>NUCLEOTIDE SEQUENCE [LARGE SCALE GENOMIC DNA]</scope>
    <source>
        <strain evidence="7 8">68-887.2</strain>
    </source>
</reference>
<feature type="chain" id="PRO_5011001923" description="Gamma interferon inducible lysosomal thiol reductase-domain-containing protein" evidence="6">
    <location>
        <begin position="17"/>
        <end position="221"/>
    </location>
</feature>
<keyword evidence="8" id="KW-1185">Reference proteome</keyword>
<evidence type="ECO:0000256" key="1">
    <source>
        <dbReference type="ARBA" id="ARBA00004613"/>
    </source>
</evidence>
<dbReference type="GO" id="GO:0005576">
    <property type="term" value="C:extracellular region"/>
    <property type="evidence" value="ECO:0007669"/>
    <property type="project" value="UniProtKB-SubCell"/>
</dbReference>
<keyword evidence="4 6" id="KW-0732">Signal</keyword>
<dbReference type="Pfam" id="PF03227">
    <property type="entry name" value="GILT"/>
    <property type="match status" value="1"/>
</dbReference>
<comment type="subcellular location">
    <subcellularLocation>
        <location evidence="1">Secreted</location>
    </subcellularLocation>
</comment>
<evidence type="ECO:0000256" key="3">
    <source>
        <dbReference type="ARBA" id="ARBA00022525"/>
    </source>
</evidence>
<proteinExistence type="inferred from homology"/>
<dbReference type="GO" id="GO:0016671">
    <property type="term" value="F:oxidoreductase activity, acting on a sulfur group of donors, disulfide as acceptor"/>
    <property type="evidence" value="ECO:0007669"/>
    <property type="project" value="InterPro"/>
</dbReference>
<dbReference type="STRING" id="71784.A0A1Y2B4D2"/>
<comment type="similarity">
    <text evidence="2">Belongs to the GILT family.</text>
</comment>
<evidence type="ECO:0008006" key="9">
    <source>
        <dbReference type="Google" id="ProtNLM"/>
    </source>
</evidence>
<dbReference type="InParanoid" id="A0A1Y2B4D2"/>
<evidence type="ECO:0000313" key="8">
    <source>
        <dbReference type="Proteomes" id="UP000193986"/>
    </source>
</evidence>
<dbReference type="PANTHER" id="PTHR13234">
    <property type="entry name" value="GAMMA-INTERFERON INDUCIBLE LYSOSOMAL THIOL REDUCTASE GILT"/>
    <property type="match status" value="1"/>
</dbReference>
<keyword evidence="5" id="KW-0325">Glycoprotein</keyword>
<comment type="caution">
    <text evidence="7">The sequence shown here is derived from an EMBL/GenBank/DDBJ whole genome shotgun (WGS) entry which is preliminary data.</text>
</comment>
<dbReference type="InterPro" id="IPR004911">
    <property type="entry name" value="Interferon-induced_GILT"/>
</dbReference>
<evidence type="ECO:0000256" key="4">
    <source>
        <dbReference type="ARBA" id="ARBA00022729"/>
    </source>
</evidence>
<dbReference type="EMBL" id="MCFC01000026">
    <property type="protein sequence ID" value="ORY29337.1"/>
    <property type="molecule type" value="Genomic_DNA"/>
</dbReference>
<evidence type="ECO:0000256" key="2">
    <source>
        <dbReference type="ARBA" id="ARBA00005679"/>
    </source>
</evidence>
<dbReference type="AlphaFoldDB" id="A0A1Y2B4D2"/>
<feature type="signal peptide" evidence="6">
    <location>
        <begin position="1"/>
        <end position="16"/>
    </location>
</feature>
<evidence type="ECO:0000256" key="6">
    <source>
        <dbReference type="SAM" id="SignalP"/>
    </source>
</evidence>